<evidence type="ECO:0000313" key="2">
    <source>
        <dbReference type="Proteomes" id="UP000256964"/>
    </source>
</evidence>
<dbReference type="OrthoDB" id="2742233at2759"/>
<reference evidence="1 2" key="1">
    <citation type="journal article" date="2018" name="Biotechnol. Biofuels">
        <title>Integrative visual omics of the white-rot fungus Polyporus brumalis exposes the biotechnological potential of its oxidative enzymes for delignifying raw plant biomass.</title>
        <authorList>
            <person name="Miyauchi S."/>
            <person name="Rancon A."/>
            <person name="Drula E."/>
            <person name="Hage H."/>
            <person name="Chaduli D."/>
            <person name="Favel A."/>
            <person name="Grisel S."/>
            <person name="Henrissat B."/>
            <person name="Herpoel-Gimbert I."/>
            <person name="Ruiz-Duenas F.J."/>
            <person name="Chevret D."/>
            <person name="Hainaut M."/>
            <person name="Lin J."/>
            <person name="Wang M."/>
            <person name="Pangilinan J."/>
            <person name="Lipzen A."/>
            <person name="Lesage-Meessen L."/>
            <person name="Navarro D."/>
            <person name="Riley R."/>
            <person name="Grigoriev I.V."/>
            <person name="Zhou S."/>
            <person name="Raouche S."/>
            <person name="Rosso M.N."/>
        </authorList>
    </citation>
    <scope>NUCLEOTIDE SEQUENCE [LARGE SCALE GENOMIC DNA]</scope>
    <source>
        <strain evidence="1 2">BRFM 1820</strain>
    </source>
</reference>
<dbReference type="Proteomes" id="UP000256964">
    <property type="component" value="Unassembled WGS sequence"/>
</dbReference>
<accession>A0A371CI50</accession>
<evidence type="ECO:0000313" key="1">
    <source>
        <dbReference type="EMBL" id="RDX39936.1"/>
    </source>
</evidence>
<protein>
    <recommendedName>
        <fullName evidence="3">F-box domain-containing protein</fullName>
    </recommendedName>
</protein>
<sequence length="332" mass="36745">MLTLPTPSVALFSGLPSDISVEIVSHMDVDQLVRLKGTCSLADEYVGAVLHTRSRKLLDHGLRSYDGFIARLVQFRAVVGGIAALCILFPYHGRPPFVDVFVPDDTYDDFMEYLLYEEGDDEDDGLPHIPQLSLRPPPRYPPGVSVMYRFSRGDHEKGGFSINLVRSTTSSAVLPITSELHTALFNYVSPRGFCSAYTQFNQARLALLNPLRLDEDYVPPKYLRPALAAWCRNGWDLNLVPLSLPNAGPCRGVASIGCAAATRYFGDRHCAFGRIVPMHLRHMELEPADDSEDTLTVLWWRGGVTCGWPCHSGSRELVPGARVCLRIVADGV</sequence>
<gene>
    <name evidence="1" type="ORF">OH76DRAFT_1366977</name>
</gene>
<keyword evidence="2" id="KW-1185">Reference proteome</keyword>
<dbReference type="EMBL" id="KZ857613">
    <property type="protein sequence ID" value="RDX39936.1"/>
    <property type="molecule type" value="Genomic_DNA"/>
</dbReference>
<name>A0A371CI50_9APHY</name>
<organism evidence="1 2">
    <name type="scientific">Lentinus brumalis</name>
    <dbReference type="NCBI Taxonomy" id="2498619"/>
    <lineage>
        <taxon>Eukaryota</taxon>
        <taxon>Fungi</taxon>
        <taxon>Dikarya</taxon>
        <taxon>Basidiomycota</taxon>
        <taxon>Agaricomycotina</taxon>
        <taxon>Agaricomycetes</taxon>
        <taxon>Polyporales</taxon>
        <taxon>Polyporaceae</taxon>
        <taxon>Lentinus</taxon>
    </lineage>
</organism>
<evidence type="ECO:0008006" key="3">
    <source>
        <dbReference type="Google" id="ProtNLM"/>
    </source>
</evidence>
<proteinExistence type="predicted"/>
<dbReference type="AlphaFoldDB" id="A0A371CI50"/>